<evidence type="ECO:0000256" key="1">
    <source>
        <dbReference type="ARBA" id="ARBA00000900"/>
    </source>
</evidence>
<feature type="domain" description="U-box" evidence="9">
    <location>
        <begin position="199"/>
        <end position="273"/>
    </location>
</feature>
<comment type="pathway">
    <text evidence="2">Protein modification; protein ubiquitination.</text>
</comment>
<dbReference type="InterPro" id="IPR057314">
    <property type="entry name" value="PUB2-4-like_N"/>
</dbReference>
<dbReference type="InterPro" id="IPR058678">
    <property type="entry name" value="ARM_PUB"/>
</dbReference>
<dbReference type="InterPro" id="IPR013083">
    <property type="entry name" value="Znf_RING/FYVE/PHD"/>
</dbReference>
<dbReference type="SMART" id="SM00504">
    <property type="entry name" value="Ubox"/>
    <property type="match status" value="1"/>
</dbReference>
<dbReference type="SUPFAM" id="SSF48371">
    <property type="entry name" value="ARM repeat"/>
    <property type="match status" value="1"/>
</dbReference>
<feature type="compositionally biased region" description="Basic and acidic residues" evidence="8">
    <location>
        <begin position="340"/>
        <end position="355"/>
    </location>
</feature>
<reference evidence="10 11" key="1">
    <citation type="journal article" date="2023" name="Plants (Basel)">
        <title>Bridging the Gap: Combining Genomics and Transcriptomics Approaches to Understand Stylosanthes scabra, an Orphan Legume from the Brazilian Caatinga.</title>
        <authorList>
            <person name="Ferreira-Neto J.R.C."/>
            <person name="da Silva M.D."/>
            <person name="Binneck E."/>
            <person name="de Melo N.F."/>
            <person name="da Silva R.H."/>
            <person name="de Melo A.L.T.M."/>
            <person name="Pandolfi V."/>
            <person name="Bustamante F.O."/>
            <person name="Brasileiro-Vidal A.C."/>
            <person name="Benko-Iseppon A.M."/>
        </authorList>
    </citation>
    <scope>NUCLEOTIDE SEQUENCE [LARGE SCALE GENOMIC DNA]</scope>
    <source>
        <tissue evidence="10">Leaves</tissue>
    </source>
</reference>
<dbReference type="PROSITE" id="PS50176">
    <property type="entry name" value="ARM_REPEAT"/>
    <property type="match status" value="4"/>
</dbReference>
<evidence type="ECO:0000256" key="6">
    <source>
        <dbReference type="ARBA" id="ARBA00022786"/>
    </source>
</evidence>
<dbReference type="Pfam" id="PF25240">
    <property type="entry name" value="PUB2_N"/>
    <property type="match status" value="1"/>
</dbReference>
<dbReference type="InterPro" id="IPR011989">
    <property type="entry name" value="ARM-like"/>
</dbReference>
<dbReference type="PANTHER" id="PTHR23315:SF278">
    <property type="entry name" value="U-BOX DOMAIN-CONTAINING PROTEIN 3"/>
    <property type="match status" value="1"/>
</dbReference>
<dbReference type="Gene3D" id="1.25.10.10">
    <property type="entry name" value="Leucine-rich Repeat Variant"/>
    <property type="match status" value="3"/>
</dbReference>
<keyword evidence="4" id="KW-0808">Transferase</keyword>
<accession>A0ABU6ZDZ1</accession>
<dbReference type="InterPro" id="IPR016024">
    <property type="entry name" value="ARM-type_fold"/>
</dbReference>
<evidence type="ECO:0000256" key="4">
    <source>
        <dbReference type="ARBA" id="ARBA00022679"/>
    </source>
</evidence>
<dbReference type="PANTHER" id="PTHR23315">
    <property type="entry name" value="U BOX DOMAIN-CONTAINING"/>
    <property type="match status" value="1"/>
</dbReference>
<dbReference type="InterPro" id="IPR003613">
    <property type="entry name" value="Ubox_domain"/>
</dbReference>
<evidence type="ECO:0000256" key="8">
    <source>
        <dbReference type="SAM" id="MobiDB-lite"/>
    </source>
</evidence>
<protein>
    <recommendedName>
        <fullName evidence="3">RING-type E3 ubiquitin transferase</fullName>
        <ecNumber evidence="3">2.3.2.27</ecNumber>
    </recommendedName>
</protein>
<dbReference type="Gene3D" id="3.30.40.10">
    <property type="entry name" value="Zinc/RING finger domain, C3HC4 (zinc finger)"/>
    <property type="match status" value="1"/>
</dbReference>
<evidence type="ECO:0000313" key="11">
    <source>
        <dbReference type="Proteomes" id="UP001341840"/>
    </source>
</evidence>
<dbReference type="EC" id="2.3.2.27" evidence="3"/>
<evidence type="ECO:0000259" key="9">
    <source>
        <dbReference type="PROSITE" id="PS51698"/>
    </source>
</evidence>
<evidence type="ECO:0000256" key="7">
    <source>
        <dbReference type="PROSITE-ProRule" id="PRU00259"/>
    </source>
</evidence>
<feature type="repeat" description="ARM" evidence="7">
    <location>
        <begin position="629"/>
        <end position="670"/>
    </location>
</feature>
<evidence type="ECO:0000256" key="3">
    <source>
        <dbReference type="ARBA" id="ARBA00012483"/>
    </source>
</evidence>
<keyword evidence="5" id="KW-0677">Repeat</keyword>
<dbReference type="InterPro" id="IPR045210">
    <property type="entry name" value="RING-Ubox_PUB"/>
</dbReference>
<dbReference type="Pfam" id="PF04564">
    <property type="entry name" value="U-box"/>
    <property type="match status" value="1"/>
</dbReference>
<evidence type="ECO:0000256" key="5">
    <source>
        <dbReference type="ARBA" id="ARBA00022737"/>
    </source>
</evidence>
<dbReference type="InterPro" id="IPR000225">
    <property type="entry name" value="Armadillo"/>
</dbReference>
<keyword evidence="11" id="KW-1185">Reference proteome</keyword>
<feature type="compositionally biased region" description="Basic and acidic residues" evidence="8">
    <location>
        <begin position="317"/>
        <end position="331"/>
    </location>
</feature>
<dbReference type="Pfam" id="PF25598">
    <property type="entry name" value="ARM_PUB"/>
    <property type="match status" value="1"/>
</dbReference>
<feature type="region of interest" description="Disordered" evidence="8">
    <location>
        <begin position="313"/>
        <end position="362"/>
    </location>
</feature>
<evidence type="ECO:0000313" key="10">
    <source>
        <dbReference type="EMBL" id="MED6220168.1"/>
    </source>
</evidence>
<gene>
    <name evidence="10" type="ORF">PIB30_042237</name>
</gene>
<dbReference type="SMART" id="SM00185">
    <property type="entry name" value="ARM"/>
    <property type="match status" value="5"/>
</dbReference>
<dbReference type="EMBL" id="JASCZI010272099">
    <property type="protein sequence ID" value="MED6220168.1"/>
    <property type="molecule type" value="Genomic_DNA"/>
</dbReference>
<dbReference type="CDD" id="cd16664">
    <property type="entry name" value="RING-Ubox_PUB"/>
    <property type="match status" value="1"/>
</dbReference>
<dbReference type="SUPFAM" id="SSF57850">
    <property type="entry name" value="RING/U-box"/>
    <property type="match status" value="1"/>
</dbReference>
<sequence length="751" mass="81866">MVGVLKRLKPVLDDVMDCKLPFHQNMSKECEELDVRINEARDFIEKWGPKMSKIHSVIQSSTLLIKLQSTSLDICHMIVRSLQSPPPASVLANLQNYIQELQCLKKETAMVDIEEALRNLRDNVQPSNELLKEIGELLKLTSNEELLKESIAVEKGRLNAEANKMRGDLDEINEIVNLVRNLRDYVMKTESLEVKTGLSIPPYFRCPLSLELMMDPVIVASGQTYDRQSIQKWFDNGLNVCPKTRQKLSHMNLTANYTVKAMIANWCQENNVKLRSNLQLDKSACSTTPADHSLPQDLANKCGFKSVSRSSLLNGHGNEKQKGDNSVRSSEDYNGCRSGTVEKCDQQSSDVHSRSESFSSSISSNDCILPVSGQALGISNKPQNVSASLGEIKNVHSGSKQSGISSPQVPGNQFQSPALRIRGMGNGNVIMNNDSINNNANQNDSRVDSHPVLNLGAGEVATSSHVNKLVEELRSQSVDVQTMAAEELRLLTKNDVENRVIVGQCGAVEALLLLLYSDVKITQEHAVTALLNLSINDDNKTLIMEAGAIEPLIHVLKTGNDGAKANSAAALFSLSVIENNKEKIGRSSAVKALVELLASGTLRGKKDAATALFNLSIFHDNKARIVQAGAVKFLVRMMDSADGMVDKAVALLSNLSTIAEGRIEIAREGGIPLLVEIVETGSLRGKENAASVLLQLCLHSTKFCTLVLQEGAVPPLVALSQSGTPRAKEKAQQLLSHFRNQREGASAKGKS</sequence>
<organism evidence="10 11">
    <name type="scientific">Stylosanthes scabra</name>
    <dbReference type="NCBI Taxonomy" id="79078"/>
    <lineage>
        <taxon>Eukaryota</taxon>
        <taxon>Viridiplantae</taxon>
        <taxon>Streptophyta</taxon>
        <taxon>Embryophyta</taxon>
        <taxon>Tracheophyta</taxon>
        <taxon>Spermatophyta</taxon>
        <taxon>Magnoliopsida</taxon>
        <taxon>eudicotyledons</taxon>
        <taxon>Gunneridae</taxon>
        <taxon>Pentapetalae</taxon>
        <taxon>rosids</taxon>
        <taxon>fabids</taxon>
        <taxon>Fabales</taxon>
        <taxon>Fabaceae</taxon>
        <taxon>Papilionoideae</taxon>
        <taxon>50 kb inversion clade</taxon>
        <taxon>dalbergioids sensu lato</taxon>
        <taxon>Dalbergieae</taxon>
        <taxon>Pterocarpus clade</taxon>
        <taxon>Stylosanthes</taxon>
    </lineage>
</organism>
<name>A0ABU6ZDZ1_9FABA</name>
<evidence type="ECO:0000256" key="2">
    <source>
        <dbReference type="ARBA" id="ARBA00004906"/>
    </source>
</evidence>
<feature type="repeat" description="ARM" evidence="7">
    <location>
        <begin position="588"/>
        <end position="630"/>
    </location>
</feature>
<feature type="repeat" description="ARM" evidence="7">
    <location>
        <begin position="547"/>
        <end position="589"/>
    </location>
</feature>
<proteinExistence type="predicted"/>
<dbReference type="Proteomes" id="UP001341840">
    <property type="component" value="Unassembled WGS sequence"/>
</dbReference>
<keyword evidence="6" id="KW-0833">Ubl conjugation pathway</keyword>
<feature type="repeat" description="ARM" evidence="7">
    <location>
        <begin position="506"/>
        <end position="548"/>
    </location>
</feature>
<comment type="caution">
    <text evidence="10">The sequence shown here is derived from an EMBL/GenBank/DDBJ whole genome shotgun (WGS) entry which is preliminary data.</text>
</comment>
<comment type="catalytic activity">
    <reaction evidence="1">
        <text>S-ubiquitinyl-[E2 ubiquitin-conjugating enzyme]-L-cysteine + [acceptor protein]-L-lysine = [E2 ubiquitin-conjugating enzyme]-L-cysteine + N(6)-ubiquitinyl-[acceptor protein]-L-lysine.</text>
        <dbReference type="EC" id="2.3.2.27"/>
    </reaction>
</comment>
<dbReference type="PROSITE" id="PS51698">
    <property type="entry name" value="U_BOX"/>
    <property type="match status" value="1"/>
</dbReference>